<gene>
    <name evidence="1" type="ORF">LEA_00348</name>
</gene>
<dbReference type="EMBL" id="AJWY01000247">
    <property type="protein sequence ID" value="EKC81434.1"/>
    <property type="molecule type" value="Genomic_DNA"/>
</dbReference>
<organism evidence="1">
    <name type="scientific">human gut metagenome</name>
    <dbReference type="NCBI Taxonomy" id="408170"/>
    <lineage>
        <taxon>unclassified sequences</taxon>
        <taxon>metagenomes</taxon>
        <taxon>organismal metagenomes</taxon>
    </lineage>
</organism>
<protein>
    <submittedName>
        <fullName evidence="1">Uncharacterized protein</fullName>
    </submittedName>
</protein>
<evidence type="ECO:0000313" key="1">
    <source>
        <dbReference type="EMBL" id="EKC81434.1"/>
    </source>
</evidence>
<name>K1UMC4_9ZZZZ</name>
<reference evidence="1" key="1">
    <citation type="journal article" date="2013" name="Environ. Microbiol.">
        <title>Microbiota from the distal guts of lean and obese adolescents exhibit partial functional redundancy besides clear differences in community structure.</title>
        <authorList>
            <person name="Ferrer M."/>
            <person name="Ruiz A."/>
            <person name="Lanza F."/>
            <person name="Haange S.B."/>
            <person name="Oberbach A."/>
            <person name="Till H."/>
            <person name="Bargiela R."/>
            <person name="Campoy C."/>
            <person name="Segura M.T."/>
            <person name="Richter M."/>
            <person name="von Bergen M."/>
            <person name="Seifert J."/>
            <person name="Suarez A."/>
        </authorList>
    </citation>
    <scope>NUCLEOTIDE SEQUENCE</scope>
</reference>
<accession>K1UMC4</accession>
<feature type="non-terminal residue" evidence="1">
    <location>
        <position position="28"/>
    </location>
</feature>
<sequence>MAAISSKKLSFRTTYKGEEFASEIVFDI</sequence>
<comment type="caution">
    <text evidence="1">The sequence shown here is derived from an EMBL/GenBank/DDBJ whole genome shotgun (WGS) entry which is preliminary data.</text>
</comment>
<proteinExistence type="predicted"/>
<dbReference type="AlphaFoldDB" id="K1UMC4"/>